<dbReference type="CDD" id="cd02440">
    <property type="entry name" value="AdoMet_MTases"/>
    <property type="match status" value="1"/>
</dbReference>
<proteinExistence type="predicted"/>
<evidence type="ECO:0000313" key="2">
    <source>
        <dbReference type="Proteomes" id="UP000243819"/>
    </source>
</evidence>
<dbReference type="SUPFAM" id="SSF53335">
    <property type="entry name" value="S-adenosyl-L-methionine-dependent methyltransferases"/>
    <property type="match status" value="1"/>
</dbReference>
<dbReference type="Gene3D" id="3.40.50.150">
    <property type="entry name" value="Vaccinia Virus protein VP39"/>
    <property type="match status" value="1"/>
</dbReference>
<dbReference type="Proteomes" id="UP000243819">
    <property type="component" value="Unassembled WGS sequence"/>
</dbReference>
<reference evidence="2" key="1">
    <citation type="submission" date="2016-10" db="EMBL/GenBank/DDBJ databases">
        <authorList>
            <person name="Varghese N."/>
            <person name="Submissions S."/>
        </authorList>
    </citation>
    <scope>NUCLEOTIDE SEQUENCE [LARGE SCALE GENOMIC DNA]</scope>
    <source>
        <strain evidence="2">DSM 13577</strain>
    </source>
</reference>
<organism evidence="1 2">
    <name type="scientific">Anaerobranca gottschalkii DSM 13577</name>
    <dbReference type="NCBI Taxonomy" id="1120990"/>
    <lineage>
        <taxon>Bacteria</taxon>
        <taxon>Bacillati</taxon>
        <taxon>Bacillota</taxon>
        <taxon>Clostridia</taxon>
        <taxon>Eubacteriales</taxon>
        <taxon>Proteinivoracaceae</taxon>
        <taxon>Anaerobranca</taxon>
    </lineage>
</organism>
<keyword evidence="2" id="KW-1185">Reference proteome</keyword>
<dbReference type="STRING" id="1120990.SAMN03080614_10057"/>
<dbReference type="OrthoDB" id="1956540at2"/>
<dbReference type="RefSeq" id="WP_091348804.1">
    <property type="nucleotide sequence ID" value="NZ_FOIF01000005.1"/>
</dbReference>
<accession>A0A1H9YTI0</accession>
<name>A0A1H9YTI0_9FIRM</name>
<dbReference type="GO" id="GO:0030418">
    <property type="term" value="P:nicotianamine biosynthetic process"/>
    <property type="evidence" value="ECO:0007669"/>
    <property type="project" value="InterPro"/>
</dbReference>
<dbReference type="InterPro" id="IPR029063">
    <property type="entry name" value="SAM-dependent_MTases_sf"/>
</dbReference>
<sequence>MYFPNICKTTNLFEKILVRVPLFSYLYLLFYKKSVEIEREFAELLTEDKVLFIGGGAVPYSAIILANKVKQVTVIDNDKSSVSLAKKIINYLGINNITINYGNGQFVDPKDYTVIFLPLQAQPKNQILANLKSHCRKNTKILMRVPKKAFTKFYTPIKDLAIQNYKEKSINQLTYNKIIMFYPGDIKNE</sequence>
<dbReference type="InterPro" id="IPR004298">
    <property type="entry name" value="Nicotian_synth"/>
</dbReference>
<dbReference type="EMBL" id="FOIF01000005">
    <property type="protein sequence ID" value="SES72459.1"/>
    <property type="molecule type" value="Genomic_DNA"/>
</dbReference>
<evidence type="ECO:0000313" key="1">
    <source>
        <dbReference type="EMBL" id="SES72459.1"/>
    </source>
</evidence>
<dbReference type="AlphaFoldDB" id="A0A1H9YTI0"/>
<dbReference type="GO" id="GO:0030410">
    <property type="term" value="F:nicotianamine synthase activity"/>
    <property type="evidence" value="ECO:0007669"/>
    <property type="project" value="InterPro"/>
</dbReference>
<protein>
    <submittedName>
        <fullName evidence="1">Nicotianamine synthase protein</fullName>
    </submittedName>
</protein>
<dbReference type="Pfam" id="PF03059">
    <property type="entry name" value="NAS"/>
    <property type="match status" value="1"/>
</dbReference>
<gene>
    <name evidence="1" type="ORF">SAMN03080614_10057</name>
</gene>